<feature type="compositionally biased region" description="Basic residues" evidence="12">
    <location>
        <begin position="1518"/>
        <end position="1527"/>
    </location>
</feature>
<evidence type="ECO:0000256" key="10">
    <source>
        <dbReference type="ARBA" id="ARBA00023242"/>
    </source>
</evidence>
<evidence type="ECO:0000313" key="16">
    <source>
        <dbReference type="Proteomes" id="UP000694888"/>
    </source>
</evidence>
<dbReference type="Pfam" id="PF00385">
    <property type="entry name" value="Chromo"/>
    <property type="match status" value="2"/>
</dbReference>
<feature type="compositionally biased region" description="Basic and acidic residues" evidence="12">
    <location>
        <begin position="138"/>
        <end position="150"/>
    </location>
</feature>
<evidence type="ECO:0000256" key="11">
    <source>
        <dbReference type="ARBA" id="ARBA00049360"/>
    </source>
</evidence>
<feature type="compositionally biased region" description="Basic and acidic residues" evidence="12">
    <location>
        <begin position="24"/>
        <end position="36"/>
    </location>
</feature>
<feature type="compositionally biased region" description="Basic residues" evidence="12">
    <location>
        <begin position="1687"/>
        <end position="1708"/>
    </location>
</feature>
<feature type="compositionally biased region" description="Basic and acidic residues" evidence="12">
    <location>
        <begin position="1505"/>
        <end position="1517"/>
    </location>
</feature>
<dbReference type="InterPro" id="IPR038718">
    <property type="entry name" value="SNF2-like_sf"/>
</dbReference>
<dbReference type="SUPFAM" id="SSF52540">
    <property type="entry name" value="P-loop containing nucleoside triphosphate hydrolases"/>
    <property type="match status" value="2"/>
</dbReference>
<dbReference type="InterPro" id="IPR027417">
    <property type="entry name" value="P-loop_NTPase"/>
</dbReference>
<protein>
    <submittedName>
        <fullName evidence="17">Chromodomain-helicase-DNA-binding protein 1 isoform X1</fullName>
    </submittedName>
</protein>
<feature type="region of interest" description="Disordered" evidence="12">
    <location>
        <begin position="1412"/>
        <end position="1563"/>
    </location>
</feature>
<evidence type="ECO:0000256" key="7">
    <source>
        <dbReference type="ARBA" id="ARBA00023015"/>
    </source>
</evidence>
<evidence type="ECO:0000256" key="12">
    <source>
        <dbReference type="SAM" id="MobiDB-lite"/>
    </source>
</evidence>
<keyword evidence="3" id="KW-0677">Repeat</keyword>
<dbReference type="InterPro" id="IPR016197">
    <property type="entry name" value="Chromo-like_dom_sf"/>
</dbReference>
<evidence type="ECO:0000256" key="1">
    <source>
        <dbReference type="ARBA" id="ARBA00004123"/>
    </source>
</evidence>
<feature type="compositionally biased region" description="Basic and acidic residues" evidence="12">
    <location>
        <begin position="1793"/>
        <end position="1814"/>
    </location>
</feature>
<keyword evidence="5" id="KW-0378">Hydrolase</keyword>
<dbReference type="Pfam" id="PF18375">
    <property type="entry name" value="CDH1_2_SANT_HL1"/>
    <property type="match status" value="1"/>
</dbReference>
<feature type="compositionally biased region" description="Basic and acidic residues" evidence="12">
    <location>
        <begin position="1429"/>
        <end position="1451"/>
    </location>
</feature>
<dbReference type="Pfam" id="PF13907">
    <property type="entry name" value="CHD1-like_C"/>
    <property type="match status" value="1"/>
</dbReference>
<feature type="compositionally biased region" description="Acidic residues" evidence="12">
    <location>
        <begin position="86"/>
        <end position="95"/>
    </location>
</feature>
<feature type="compositionally biased region" description="Acidic residues" evidence="12">
    <location>
        <begin position="237"/>
        <end position="249"/>
    </location>
</feature>
<feature type="compositionally biased region" description="Basic and acidic residues" evidence="12">
    <location>
        <begin position="178"/>
        <end position="190"/>
    </location>
</feature>
<dbReference type="InterPro" id="IPR056302">
    <property type="entry name" value="CHD1-2/Hrp3_HTH"/>
</dbReference>
<dbReference type="InterPro" id="IPR023779">
    <property type="entry name" value="Chromodomain_CS"/>
</dbReference>
<keyword evidence="16" id="KW-1185">Reference proteome</keyword>
<dbReference type="CDD" id="cd18666">
    <property type="entry name" value="CD1_tandem_CHD1-2_like"/>
    <property type="match status" value="1"/>
</dbReference>
<comment type="subcellular location">
    <subcellularLocation>
        <location evidence="1">Nucleus</location>
    </subcellularLocation>
</comment>
<feature type="region of interest" description="Disordered" evidence="12">
    <location>
        <begin position="1"/>
        <end position="353"/>
    </location>
</feature>
<dbReference type="PANTHER" id="PTHR45623">
    <property type="entry name" value="CHROMODOMAIN-HELICASE-DNA-BINDING PROTEIN 3-RELATED-RELATED"/>
    <property type="match status" value="1"/>
</dbReference>
<evidence type="ECO:0000256" key="9">
    <source>
        <dbReference type="ARBA" id="ARBA00023163"/>
    </source>
</evidence>
<feature type="region of interest" description="Disordered" evidence="12">
    <location>
        <begin position="1147"/>
        <end position="1215"/>
    </location>
</feature>
<feature type="compositionally biased region" description="Basic and acidic residues" evidence="12">
    <location>
        <begin position="96"/>
        <end position="126"/>
    </location>
</feature>
<keyword evidence="4" id="KW-0547">Nucleotide-binding</keyword>
<feature type="compositionally biased region" description="Basic and acidic residues" evidence="12">
    <location>
        <begin position="1823"/>
        <end position="1857"/>
    </location>
</feature>
<evidence type="ECO:0000259" key="15">
    <source>
        <dbReference type="PROSITE" id="PS51194"/>
    </source>
</evidence>
<dbReference type="SMART" id="SM01176">
    <property type="entry name" value="DUF4208"/>
    <property type="match status" value="1"/>
</dbReference>
<accession>A0ABM0JX74</accession>
<evidence type="ECO:0000259" key="14">
    <source>
        <dbReference type="PROSITE" id="PS51192"/>
    </source>
</evidence>
<evidence type="ECO:0000256" key="4">
    <source>
        <dbReference type="ARBA" id="ARBA00022741"/>
    </source>
</evidence>
<evidence type="ECO:0000256" key="2">
    <source>
        <dbReference type="ARBA" id="ARBA00007025"/>
    </source>
</evidence>
<feature type="compositionally biased region" description="Low complexity" evidence="12">
    <location>
        <begin position="44"/>
        <end position="59"/>
    </location>
</feature>
<evidence type="ECO:0000259" key="13">
    <source>
        <dbReference type="PROSITE" id="PS50013"/>
    </source>
</evidence>
<feature type="compositionally biased region" description="Acidic residues" evidence="12">
    <location>
        <begin position="329"/>
        <end position="340"/>
    </location>
</feature>
<dbReference type="Pfam" id="PF23588">
    <property type="entry name" value="HTH_CHD1_Hrp3"/>
    <property type="match status" value="1"/>
</dbReference>
<feature type="compositionally biased region" description="Basic residues" evidence="12">
    <location>
        <begin position="304"/>
        <end position="321"/>
    </location>
</feature>
<feature type="compositionally biased region" description="Basic and acidic residues" evidence="12">
    <location>
        <begin position="1550"/>
        <end position="1563"/>
    </location>
</feature>
<dbReference type="SUPFAM" id="SSF54160">
    <property type="entry name" value="Chromo domain-like"/>
    <property type="match status" value="2"/>
</dbReference>
<dbReference type="InterPro" id="IPR000953">
    <property type="entry name" value="Chromo/chromo_shadow_dom"/>
</dbReference>
<feature type="compositionally biased region" description="Basic and acidic residues" evidence="12">
    <location>
        <begin position="1462"/>
        <end position="1473"/>
    </location>
</feature>
<feature type="region of interest" description="Disordered" evidence="12">
    <location>
        <begin position="1107"/>
        <end position="1128"/>
    </location>
</feature>
<feature type="domain" description="Chromo" evidence="13">
    <location>
        <begin position="355"/>
        <end position="449"/>
    </location>
</feature>
<dbReference type="Pfam" id="PF00271">
    <property type="entry name" value="Helicase_C"/>
    <property type="match status" value="1"/>
</dbReference>
<keyword evidence="9" id="KW-0804">Transcription</keyword>
<dbReference type="SMART" id="SM00298">
    <property type="entry name" value="CHROMO"/>
    <property type="match status" value="2"/>
</dbReference>
<dbReference type="PROSITE" id="PS50013">
    <property type="entry name" value="CHROMO_2"/>
    <property type="match status" value="2"/>
</dbReference>
<dbReference type="RefSeq" id="XP_005103677.1">
    <property type="nucleotide sequence ID" value="XM_005103620.3"/>
</dbReference>
<dbReference type="Proteomes" id="UP000694888">
    <property type="component" value="Unplaced"/>
</dbReference>
<evidence type="ECO:0000256" key="3">
    <source>
        <dbReference type="ARBA" id="ARBA00022737"/>
    </source>
</evidence>
<keyword evidence="6" id="KW-0067">ATP-binding</keyword>
<comment type="similarity">
    <text evidence="2">Belongs to the SNF2/RAD54 helicase family.</text>
</comment>
<feature type="compositionally biased region" description="Acidic residues" evidence="12">
    <location>
        <begin position="1474"/>
        <end position="1486"/>
    </location>
</feature>
<dbReference type="InterPro" id="IPR040793">
    <property type="entry name" value="CDH1_2_SANT_HL1"/>
</dbReference>
<feature type="compositionally biased region" description="Basic and acidic residues" evidence="12">
    <location>
        <begin position="1883"/>
        <end position="1911"/>
    </location>
</feature>
<dbReference type="Gene3D" id="3.40.50.10810">
    <property type="entry name" value="Tandem AAA-ATPase domain"/>
    <property type="match status" value="1"/>
</dbReference>
<proteinExistence type="inferred from homology"/>
<dbReference type="InterPro" id="IPR001650">
    <property type="entry name" value="Helicase_C-like"/>
</dbReference>
<dbReference type="SMART" id="SM00490">
    <property type="entry name" value="HELICc"/>
    <property type="match status" value="1"/>
</dbReference>
<gene>
    <name evidence="17" type="primary">LOC101852194</name>
</gene>
<dbReference type="Gene3D" id="3.40.50.300">
    <property type="entry name" value="P-loop containing nucleotide triphosphate hydrolases"/>
    <property type="match status" value="1"/>
</dbReference>
<dbReference type="Gene3D" id="2.40.50.40">
    <property type="match status" value="2"/>
</dbReference>
<dbReference type="PROSITE" id="PS00598">
    <property type="entry name" value="CHROMO_1"/>
    <property type="match status" value="1"/>
</dbReference>
<feature type="compositionally biased region" description="Basic residues" evidence="12">
    <location>
        <begin position="255"/>
        <end position="280"/>
    </location>
</feature>
<feature type="compositionally biased region" description="Basic and acidic residues" evidence="12">
    <location>
        <begin position="1647"/>
        <end position="1668"/>
    </location>
</feature>
<dbReference type="Gene3D" id="1.10.10.60">
    <property type="entry name" value="Homeodomain-like"/>
    <property type="match status" value="1"/>
</dbReference>
<comment type="catalytic activity">
    <reaction evidence="11">
        <text>ATP + H2O = ADP + phosphate + H(+)</text>
        <dbReference type="Rhea" id="RHEA:13065"/>
        <dbReference type="ChEBI" id="CHEBI:15377"/>
        <dbReference type="ChEBI" id="CHEBI:15378"/>
        <dbReference type="ChEBI" id="CHEBI:30616"/>
        <dbReference type="ChEBI" id="CHEBI:43474"/>
        <dbReference type="ChEBI" id="CHEBI:456216"/>
    </reaction>
</comment>
<evidence type="ECO:0000256" key="5">
    <source>
        <dbReference type="ARBA" id="ARBA00022801"/>
    </source>
</evidence>
<feature type="domain" description="Helicase ATP-binding" evidence="14">
    <location>
        <begin position="576"/>
        <end position="746"/>
    </location>
</feature>
<dbReference type="InterPro" id="IPR000330">
    <property type="entry name" value="SNF2_N"/>
</dbReference>
<keyword evidence="7" id="KW-0805">Transcription regulation</keyword>
<sequence length="1930" mass="221134">MDVGFPSLPDLSTPLFGSSGSKSKSKDSPVEEDHSKPVGNGHADSMSDSSDSSSHSNSDSDAEDVKNKNNSSSEEETELPKQLQTSDDDEDDDEDDKKSKDSGSDDEDDSKKNDSESDSEDKKDSNSDGQSSNDEDGGEKSSGKSRKENLQRVLFDTDSQDTGDNDASRGGSGRRVTAIRELKDEWDQKPDLYGIRRSGRSRREVVRYNAGNNSGSDSDRKKKRSRRRESEDWKSQEDEDNSEEASSDSEDFRPAKSKRAKPPPRPKRSARAAPKSRGRTKNLSSSESSEDSDSYSRPVPQRKTAQKVRHKYRPTRHKASKKAVSYKEDTDEATDSDDIIEAATPVAEVEEDNRETIEKVLDGRRGRKGATGHKTTLYNVRENRDPNTTPLKEGEKEEFEKHYLIKWKGWSHIHNTWEAEASLREQKVNGMKKFENFLKREEEIRDWKASASPEDCEYYDCQQEMMQDLIESHKTVERIIAHRKENNGNSDYLCKWQGLPYSDCTWEDGDLISKLFQSHIDKYLARNKSQCIPTKLSRVLKARPKFVPLKSQPAHLGGSDNLALRDYQLDGLNWMVHSWCKENSVILADEMGLGKTIQIISFISHMYNQYQLYGPFLLVVPLSTVVAWQREFDKWAPEMNVIIYMGDVGSRSMLREQEWRHPGNKRLKFNALITTYEILLKDKSFLGAESWAFLGVDEAHRLKNDDSLLYRSLEGFDTNHRILITGTPLQNSLKELWSLLHFIMPSKFDSWPDFEAKHSKEEGKGFISLHKQLEPYLLRRVKKDVEKSLPAKTERILRVELSSLQKTYYKAILKREFRTLMKGMRGNVSSYANIMMELKKCANHAHLVVPLEEEPALKERLQTLLKGSGKLLLLDKLLVRLKETGHRVLIFSQMVRMLDIVADYLQCRHFNYQRLDGTIRGDLRKQALDHFNAEGSQDFCFLLSTRAGGLGVNLATADTVIIFDSDWNPQNDLQAQARAHRIGQTKQVSVYRLVTSSTVEEKIVESAKKKMVLDHLVIQRMDTTGRTVLDRGSAPSSSATPFSKDELCAILKFGAEELFKGTENEDEEEQQVDIDDILNRAEEHETEAHGVGDELLSQFKVASFGNLEEEAETSRASFGEEEEKDWEDIIPEDVRQKMEEEERQQQLLDLELGPRNRKTIKQLQVDYDSDKDKKKRKGKKESDSDASDEEDDDDDDDQPKKRGRPKGASKDGIRGFSNAEIRRFVRSYKKFAAPLKRLDAIAEDAELQEKSEAELKRLIEHLKKSCEEAMKDHAQKLLENPSLEGAKKTHKGPSFKINSVSINAQSMLKAEEDLKPLAEAIPDDREQRKKWRLDHQVKKVHWDCFWNIDDDSSLLKGIYEYGMGSYEAIKMDESLGLSDRILPDGELKPQAKHLQTRVDFLLKILKGKDATPTPNVNKIVKARKRNPKSKAEVIDKDDSSSSDEGKEKKPQVVDAPSKKKQPPVEKEIKKENDLSDISDSELDTDDESKPKPKANKAKPKKPKKEVKEEKKEKEKPVKAKSKNKKKLSGPMHFTASSAPKEIGEEEEEEERKNMDPKTFEECKEKMRPMKKVLKQLSEPDESLNEKEQVSFIRSILLKIGDHISSSIEELSDPEKIKFWRDKLWLFVSNFTTLNHKKLRKLYKGACKKRDDDRLKDKKGKDNGTDSRQKNNALKRAHDKSDKEGSSSKKHQSAGRNDRSHHHQPHHKDSHVNSNHKGQHQRGPGSHHSQFRSGVPTKDALTSDLSVSSSGSPGNNWTLASPLSRTEDVSRSRYDSSSHMYNRHPHSHPNPYSSHHESHRTDRADSKDSYYRFNDRQGPGGQHYHRDYRGRNEHRAGYRPDPHRGDHYRPEYGNHYRDQGMSQQQHYSRDRASDDWGTNSHHSYSGDRKRRNNDDFHDWERRQKDPRMDMKTRYPPGQPPPPGDSPSFSHH</sequence>
<evidence type="ECO:0000313" key="17">
    <source>
        <dbReference type="RefSeq" id="XP_005103677.1"/>
    </source>
</evidence>
<feature type="compositionally biased region" description="Basic residues" evidence="12">
    <location>
        <begin position="1491"/>
        <end position="1504"/>
    </location>
</feature>
<keyword evidence="10" id="KW-0539">Nucleus</keyword>
<feature type="compositionally biased region" description="Basic and acidic residues" evidence="12">
    <location>
        <begin position="1764"/>
        <end position="1775"/>
    </location>
</feature>
<feature type="compositionally biased region" description="Polar residues" evidence="12">
    <location>
        <begin position="1752"/>
        <end position="1763"/>
    </location>
</feature>
<dbReference type="InterPro" id="IPR025260">
    <property type="entry name" value="CHD1-like_C"/>
</dbReference>
<dbReference type="GeneID" id="101852194"/>
<feature type="compositionally biased region" description="Low complexity" evidence="12">
    <location>
        <begin position="1742"/>
        <end position="1751"/>
    </location>
</feature>
<dbReference type="SMART" id="SM00487">
    <property type="entry name" value="DEXDc"/>
    <property type="match status" value="1"/>
</dbReference>
<keyword evidence="8" id="KW-0238">DNA-binding</keyword>
<dbReference type="InterPro" id="IPR023780">
    <property type="entry name" value="Chromo_domain"/>
</dbReference>
<organism evidence="16 17">
    <name type="scientific">Aplysia californica</name>
    <name type="common">California sea hare</name>
    <dbReference type="NCBI Taxonomy" id="6500"/>
    <lineage>
        <taxon>Eukaryota</taxon>
        <taxon>Metazoa</taxon>
        <taxon>Spiralia</taxon>
        <taxon>Lophotrochozoa</taxon>
        <taxon>Mollusca</taxon>
        <taxon>Gastropoda</taxon>
        <taxon>Heterobranchia</taxon>
        <taxon>Euthyneura</taxon>
        <taxon>Tectipleura</taxon>
        <taxon>Aplysiida</taxon>
        <taxon>Aplysioidea</taxon>
        <taxon>Aplysiidae</taxon>
        <taxon>Aplysia</taxon>
    </lineage>
</organism>
<dbReference type="Pfam" id="PF00176">
    <property type="entry name" value="SNF2-rel_dom"/>
    <property type="match status" value="1"/>
</dbReference>
<feature type="region of interest" description="Disordered" evidence="12">
    <location>
        <begin position="1647"/>
        <end position="1930"/>
    </location>
</feature>
<dbReference type="PROSITE" id="PS51192">
    <property type="entry name" value="HELICASE_ATP_BIND_1"/>
    <property type="match status" value="1"/>
</dbReference>
<evidence type="ECO:0000256" key="8">
    <source>
        <dbReference type="ARBA" id="ARBA00023125"/>
    </source>
</evidence>
<dbReference type="CDD" id="cd18793">
    <property type="entry name" value="SF2_C_SNF"/>
    <property type="match status" value="1"/>
</dbReference>
<reference evidence="17" key="1">
    <citation type="submission" date="2025-08" db="UniProtKB">
        <authorList>
            <consortium name="RefSeq"/>
        </authorList>
    </citation>
    <scope>IDENTIFICATION</scope>
</reference>
<feature type="compositionally biased region" description="Acidic residues" evidence="12">
    <location>
        <begin position="1184"/>
        <end position="1197"/>
    </location>
</feature>
<dbReference type="InterPro" id="IPR014001">
    <property type="entry name" value="Helicase_ATP-bd"/>
</dbReference>
<feature type="compositionally biased region" description="Acidic residues" evidence="12">
    <location>
        <begin position="1119"/>
        <end position="1128"/>
    </location>
</feature>
<feature type="domain" description="Helicase C-terminal" evidence="15">
    <location>
        <begin position="873"/>
        <end position="1024"/>
    </location>
</feature>
<dbReference type="PROSITE" id="PS51194">
    <property type="entry name" value="HELICASE_CTER"/>
    <property type="match status" value="1"/>
</dbReference>
<evidence type="ECO:0000256" key="6">
    <source>
        <dbReference type="ARBA" id="ARBA00022840"/>
    </source>
</evidence>
<dbReference type="InterPro" id="IPR049730">
    <property type="entry name" value="SNF2/RAD54-like_C"/>
</dbReference>
<dbReference type="PANTHER" id="PTHR45623:SF14">
    <property type="entry name" value="CHROMODOMAIN-HELICASE-DNA-BINDING PROTEIN 1"/>
    <property type="match status" value="1"/>
</dbReference>
<feature type="domain" description="Chromo" evidence="13">
    <location>
        <begin position="474"/>
        <end position="535"/>
    </location>
</feature>
<name>A0ABM0JX74_APLCA</name>